<dbReference type="EMBL" id="JARBHB010000006">
    <property type="protein sequence ID" value="KAJ8881060.1"/>
    <property type="molecule type" value="Genomic_DNA"/>
</dbReference>
<sequence>MTDQGCQPNPLLLSGPTDPAFHTSEPQAGKNFYSPLPAYLELISAFEAEKRGSNKADTATRIKCPFASKRKACSVLKAVHDKPMRVIEVRMEQCRNEWAGETGDPRENSLTSVIVRHNSHVRKSGITVNLALWGDPVLSAILTEELRGGSCMPDAKEPSAKISTTFTQIEAVHDDLAVVTDPPPTPSSVEVDDLGGCASIFWELGPSAHRSIWKNFFAIADDTINTAAGGGSAVFGRSHLAECGNRTRSGVVRYISEEDGRRRETARRRRMRCLWCERTRGRGTRRMKSNGHEGARKIIEHCALVLLRLDYKLQGTALAKRLARSPPTKSNRVQSPAGSFSQVGIVPHDAVGRRVFSGISVCPAASFRHHSIFTSINLIGSQDLVIKSRPISCTATSTSLLSCRREYRAERAR</sequence>
<evidence type="ECO:0000313" key="2">
    <source>
        <dbReference type="EMBL" id="KAJ8881060.1"/>
    </source>
</evidence>
<keyword evidence="3" id="KW-1185">Reference proteome</keyword>
<reference evidence="2 3" key="1">
    <citation type="submission" date="2023-02" db="EMBL/GenBank/DDBJ databases">
        <title>LHISI_Scaffold_Assembly.</title>
        <authorList>
            <person name="Stuart O.P."/>
            <person name="Cleave R."/>
            <person name="Magrath M.J.L."/>
            <person name="Mikheyev A.S."/>
        </authorList>
    </citation>
    <scope>NUCLEOTIDE SEQUENCE [LARGE SCALE GENOMIC DNA]</scope>
    <source>
        <strain evidence="2">Daus_M_001</strain>
        <tissue evidence="2">Leg muscle</tissue>
    </source>
</reference>
<gene>
    <name evidence="2" type="ORF">PR048_017533</name>
</gene>
<organism evidence="2 3">
    <name type="scientific">Dryococelus australis</name>
    <dbReference type="NCBI Taxonomy" id="614101"/>
    <lineage>
        <taxon>Eukaryota</taxon>
        <taxon>Metazoa</taxon>
        <taxon>Ecdysozoa</taxon>
        <taxon>Arthropoda</taxon>
        <taxon>Hexapoda</taxon>
        <taxon>Insecta</taxon>
        <taxon>Pterygota</taxon>
        <taxon>Neoptera</taxon>
        <taxon>Polyneoptera</taxon>
        <taxon>Phasmatodea</taxon>
        <taxon>Verophasmatodea</taxon>
        <taxon>Anareolatae</taxon>
        <taxon>Phasmatidae</taxon>
        <taxon>Eurycanthinae</taxon>
        <taxon>Dryococelus</taxon>
    </lineage>
</organism>
<feature type="region of interest" description="Disordered" evidence="1">
    <location>
        <begin position="1"/>
        <end position="27"/>
    </location>
</feature>
<accession>A0ABQ9H9V1</accession>
<protein>
    <submittedName>
        <fullName evidence="2">Uncharacterized protein</fullName>
    </submittedName>
</protein>
<evidence type="ECO:0000256" key="1">
    <source>
        <dbReference type="SAM" id="MobiDB-lite"/>
    </source>
</evidence>
<proteinExistence type="predicted"/>
<evidence type="ECO:0000313" key="3">
    <source>
        <dbReference type="Proteomes" id="UP001159363"/>
    </source>
</evidence>
<name>A0ABQ9H9V1_9NEOP</name>
<dbReference type="Proteomes" id="UP001159363">
    <property type="component" value="Chromosome 5"/>
</dbReference>
<comment type="caution">
    <text evidence="2">The sequence shown here is derived from an EMBL/GenBank/DDBJ whole genome shotgun (WGS) entry which is preliminary data.</text>
</comment>